<reference evidence="1 2" key="1">
    <citation type="submission" date="2020-09" db="EMBL/GenBank/DDBJ databases">
        <title>Biosynthesis of the nuclear factor of activated T cells inhibitor NFAT-133 and its congeners in Streptomyces pactum.</title>
        <authorList>
            <person name="Zhou W."/>
            <person name="Posri P."/>
            <person name="Abugrain M.E."/>
            <person name="Weisberg A.J."/>
            <person name="Chang J.H."/>
            <person name="Mahmud T."/>
        </authorList>
    </citation>
    <scope>NUCLEOTIDE SEQUENCE [LARGE SCALE GENOMIC DNA]</scope>
    <source>
        <strain evidence="1 2">ATCC 27456</strain>
    </source>
</reference>
<proteinExistence type="predicted"/>
<name>A0ABS0NKX6_9ACTN</name>
<sequence>MTDRLRAEVERLEVRSVELLGDSRARVVIGYGEYMETTLTRRGDRWLVAATERARP</sequence>
<accession>A0ABS0NKX6</accession>
<evidence type="ECO:0000313" key="2">
    <source>
        <dbReference type="Proteomes" id="UP000807371"/>
    </source>
</evidence>
<evidence type="ECO:0000313" key="1">
    <source>
        <dbReference type="EMBL" id="MBH5335806.1"/>
    </source>
</evidence>
<dbReference type="Proteomes" id="UP000807371">
    <property type="component" value="Unassembled WGS sequence"/>
</dbReference>
<keyword evidence="2" id="KW-1185">Reference proteome</keyword>
<organism evidence="1 2">
    <name type="scientific">Streptomyces pactum</name>
    <dbReference type="NCBI Taxonomy" id="68249"/>
    <lineage>
        <taxon>Bacteria</taxon>
        <taxon>Bacillati</taxon>
        <taxon>Actinomycetota</taxon>
        <taxon>Actinomycetes</taxon>
        <taxon>Kitasatosporales</taxon>
        <taxon>Streptomycetaceae</taxon>
        <taxon>Streptomyces</taxon>
    </lineage>
</organism>
<comment type="caution">
    <text evidence="1">The sequence shown here is derived from an EMBL/GenBank/DDBJ whole genome shotgun (WGS) entry which is preliminary data.</text>
</comment>
<gene>
    <name evidence="1" type="ORF">IHE55_13780</name>
</gene>
<dbReference type="RefSeq" id="WP_197989304.1">
    <property type="nucleotide sequence ID" value="NZ_JACYXC010000001.1"/>
</dbReference>
<protein>
    <recommendedName>
        <fullName evidence="3">Nuclear transport factor 2 family protein</fullName>
    </recommendedName>
</protein>
<evidence type="ECO:0008006" key="3">
    <source>
        <dbReference type="Google" id="ProtNLM"/>
    </source>
</evidence>
<dbReference type="EMBL" id="JACYXC010000001">
    <property type="protein sequence ID" value="MBH5335806.1"/>
    <property type="molecule type" value="Genomic_DNA"/>
</dbReference>